<feature type="region of interest" description="Disordered" evidence="1">
    <location>
        <begin position="101"/>
        <end position="126"/>
    </location>
</feature>
<dbReference type="Proteomes" id="UP001059893">
    <property type="component" value="Unassembled WGS sequence"/>
</dbReference>
<proteinExistence type="predicted"/>
<evidence type="ECO:0008006" key="4">
    <source>
        <dbReference type="Google" id="ProtNLM"/>
    </source>
</evidence>
<dbReference type="SUPFAM" id="SSF52540">
    <property type="entry name" value="P-loop containing nucleoside triphosphate hydrolases"/>
    <property type="match status" value="1"/>
</dbReference>
<name>A0ABQ8NHE7_PYRGI</name>
<organism evidence="2 3">
    <name type="scientific">Pyricularia grisea</name>
    <name type="common">Crabgrass-specific blast fungus</name>
    <name type="synonym">Magnaporthe grisea</name>
    <dbReference type="NCBI Taxonomy" id="148305"/>
    <lineage>
        <taxon>Eukaryota</taxon>
        <taxon>Fungi</taxon>
        <taxon>Dikarya</taxon>
        <taxon>Ascomycota</taxon>
        <taxon>Pezizomycotina</taxon>
        <taxon>Sordariomycetes</taxon>
        <taxon>Sordariomycetidae</taxon>
        <taxon>Magnaporthales</taxon>
        <taxon>Pyriculariaceae</taxon>
        <taxon>Pyricularia</taxon>
    </lineage>
</organism>
<evidence type="ECO:0000256" key="1">
    <source>
        <dbReference type="SAM" id="MobiDB-lite"/>
    </source>
</evidence>
<gene>
    <name evidence="2" type="ORF">MCOR33_006441</name>
</gene>
<evidence type="ECO:0000313" key="3">
    <source>
        <dbReference type="Proteomes" id="UP001059893"/>
    </source>
</evidence>
<keyword evidence="3" id="KW-1185">Reference proteome</keyword>
<dbReference type="InterPro" id="IPR027417">
    <property type="entry name" value="P-loop_NTPase"/>
</dbReference>
<protein>
    <recommendedName>
        <fullName evidence="4">Helicase ATP-binding domain-containing protein</fullName>
    </recommendedName>
</protein>
<sequence>MDFIERKHCRRYLDIARAVAVNPYKHTVRDVLVSLHEASFKGFDDSTPDQDVQDAGVGEPEQDGEHLSALAVKQQYLGFPQGPVHVLDLLDSQEWKDHMTSISRPGSTWAANNRQRERPRTTPKPHQLQAIEKLCTMARGFFKGGFLAHPPGMGKTMSVLCAAFEHLRQLGTACEIRTFILYVTAEKCLSAVYNEVQCNVKPLDQNFQSRFSAIVVKSLDQPWSELKQYNLIIVSHELLIESWVKVKETIKLLESVRLNGVEATISRLSEEQLKQPKSSLLSILHNTAVGKNACLIVDKWPFGDKEADFTKAAQAMDTHSTFLVSDRLVSESNDWRDVYNQISILPVQPFANKAHFEAMFDTKHRSRRQGQDAGYQLLACLLDGIVIPHWLWGPFVPLPPLNRKRINTGYDSELGDGVHGLTVDALQKGALGLASCLAYHSFGLASGRIVYDYHRKCIAPVCTMYGGDDDGPAAANLDTTLEAHLAERTERLNYLNTGRAWLSIVKAAPSEDVMSFRVKAVLSTMRSIWERSPGEAIVIATESDLLKVLIAEAIRRESDAVFAVAVAEYEGGRLLDPLAGTAIQASNLAPDRRLRVVVTSYENAQHGRWFGGVGHVIMCNQLVGKSEEDRVLGLVRHVGAGVPVVNVYYLYAPGCRHDRAARGGYDAQADDLRGQDVVLWWLVLSWRPDGAIGCRPAPSRELLGLSSSW</sequence>
<reference evidence="2" key="1">
    <citation type="submission" date="2021-01" db="EMBL/GenBank/DDBJ databases">
        <title>Deciphering the adaptive evolutionary patterns associated with biogeogrpahic diversity in the finger millet blast pathogen Magnaporthe oryzae in Eastern Africa.</title>
        <authorList>
            <person name="Onyema G."/>
            <person name="Shittu T.A."/>
            <person name="Dodsworth S."/>
            <person name="Devilliers S."/>
            <person name="Muthumeenakshi S."/>
            <person name="Sreenivasaprasad S."/>
        </authorList>
    </citation>
    <scope>NUCLEOTIDE SEQUENCE</scope>
    <source>
        <strain evidence="2">D15/s37</strain>
    </source>
</reference>
<evidence type="ECO:0000313" key="2">
    <source>
        <dbReference type="EMBL" id="KAI6297152.1"/>
    </source>
</evidence>
<comment type="caution">
    <text evidence="2">The sequence shown here is derived from an EMBL/GenBank/DDBJ whole genome shotgun (WGS) entry which is preliminary data.</text>
</comment>
<feature type="compositionally biased region" description="Polar residues" evidence="1">
    <location>
        <begin position="101"/>
        <end position="113"/>
    </location>
</feature>
<feature type="region of interest" description="Disordered" evidence="1">
    <location>
        <begin position="43"/>
        <end position="64"/>
    </location>
</feature>
<dbReference type="Gene3D" id="3.40.50.300">
    <property type="entry name" value="P-loop containing nucleotide triphosphate hydrolases"/>
    <property type="match status" value="1"/>
</dbReference>
<dbReference type="EMBL" id="JABSND010000118">
    <property type="protein sequence ID" value="KAI6297152.1"/>
    <property type="molecule type" value="Genomic_DNA"/>
</dbReference>
<accession>A0ABQ8NHE7</accession>